<dbReference type="Proteomes" id="UP000694941">
    <property type="component" value="Unplaced"/>
</dbReference>
<organism evidence="2 3">
    <name type="scientific">Limulus polyphemus</name>
    <name type="common">Atlantic horseshoe crab</name>
    <dbReference type="NCBI Taxonomy" id="6850"/>
    <lineage>
        <taxon>Eukaryota</taxon>
        <taxon>Metazoa</taxon>
        <taxon>Ecdysozoa</taxon>
        <taxon>Arthropoda</taxon>
        <taxon>Chelicerata</taxon>
        <taxon>Merostomata</taxon>
        <taxon>Xiphosura</taxon>
        <taxon>Limulidae</taxon>
        <taxon>Limulus</taxon>
    </lineage>
</organism>
<protein>
    <submittedName>
        <fullName evidence="3">Uncharacterized protein LOC111089165</fullName>
    </submittedName>
</protein>
<sequence>MISMPPQMFTLIIIIMETQLSFLGKVTSRVPAIAMNAIMLFLAILDCLLSIACCVISAREACQCNTSFSDPTFKGPDSQARRDHLFIWLRQQAFVKKLEKTQPPKHSFSENKDKSFLQNKGREFQKSPVLHDSIPKEDFSKYNSQLSSIQHQHLNSSRKSLHSTQALSSQLPNNSKHYGEPYKVLKGFQVKTMMEGDIDRRYLALDRCFSVDVSKKPKKKWYHEDVQRALSC</sequence>
<evidence type="ECO:0000256" key="1">
    <source>
        <dbReference type="SAM" id="MobiDB-lite"/>
    </source>
</evidence>
<reference evidence="3" key="1">
    <citation type="submission" date="2025-08" db="UniProtKB">
        <authorList>
            <consortium name="RefSeq"/>
        </authorList>
    </citation>
    <scope>IDENTIFICATION</scope>
    <source>
        <tissue evidence="3">Muscle</tissue>
    </source>
</reference>
<gene>
    <name evidence="3" type="primary">LOC111089165</name>
</gene>
<dbReference type="RefSeq" id="XP_022256819.1">
    <property type="nucleotide sequence ID" value="XM_022401111.1"/>
</dbReference>
<evidence type="ECO:0000313" key="2">
    <source>
        <dbReference type="Proteomes" id="UP000694941"/>
    </source>
</evidence>
<dbReference type="GeneID" id="111089165"/>
<keyword evidence="2" id="KW-1185">Reference proteome</keyword>
<accession>A0ABM1TLR3</accession>
<feature type="region of interest" description="Disordered" evidence="1">
    <location>
        <begin position="153"/>
        <end position="173"/>
    </location>
</feature>
<evidence type="ECO:0000313" key="3">
    <source>
        <dbReference type="RefSeq" id="XP_022256819.1"/>
    </source>
</evidence>
<name>A0ABM1TLR3_LIMPO</name>
<proteinExistence type="predicted"/>